<evidence type="ECO:0000313" key="1">
    <source>
        <dbReference type="EMBL" id="EMF15041.1"/>
    </source>
</evidence>
<evidence type="ECO:0000313" key="2">
    <source>
        <dbReference type="Proteomes" id="UP000016931"/>
    </source>
</evidence>
<dbReference type="GeneID" id="27899514"/>
<dbReference type="RefSeq" id="XP_016763162.1">
    <property type="nucleotide sequence ID" value="XM_016902377.1"/>
</dbReference>
<dbReference type="HOGENOM" id="CLU_2401061_0_0_1"/>
<reference evidence="1 2" key="1">
    <citation type="journal article" date="2012" name="PLoS Pathog.">
        <title>Diverse lifestyles and strategies of plant pathogenesis encoded in the genomes of eighteen Dothideomycetes fungi.</title>
        <authorList>
            <person name="Ohm R.A."/>
            <person name="Feau N."/>
            <person name="Henrissat B."/>
            <person name="Schoch C.L."/>
            <person name="Horwitz B.A."/>
            <person name="Barry K.W."/>
            <person name="Condon B.J."/>
            <person name="Copeland A.C."/>
            <person name="Dhillon B."/>
            <person name="Glaser F."/>
            <person name="Hesse C.N."/>
            <person name="Kosti I."/>
            <person name="LaButti K."/>
            <person name="Lindquist E.A."/>
            <person name="Lucas S."/>
            <person name="Salamov A.A."/>
            <person name="Bradshaw R.E."/>
            <person name="Ciuffetti L."/>
            <person name="Hamelin R.C."/>
            <person name="Kema G.H.J."/>
            <person name="Lawrence C."/>
            <person name="Scott J.A."/>
            <person name="Spatafora J.W."/>
            <person name="Turgeon B.G."/>
            <person name="de Wit P.J.G.M."/>
            <person name="Zhong S."/>
            <person name="Goodwin S.B."/>
            <person name="Grigoriev I.V."/>
        </authorList>
    </citation>
    <scope>NUCLEOTIDE SEQUENCE [LARGE SCALE GENOMIC DNA]</scope>
    <source>
        <strain evidence="1 2">SO2202</strain>
    </source>
</reference>
<name>M3C454_SPHMS</name>
<dbReference type="EMBL" id="KB456261">
    <property type="protein sequence ID" value="EMF15041.1"/>
    <property type="molecule type" value="Genomic_DNA"/>
</dbReference>
<proteinExistence type="predicted"/>
<sequence length="93" mass="10013">MAFYTHAQHTGAWHMSTFIHPQLSFTHLRAFTGKTLMPEAPVATDAAAHPRAQVGGCESSPHAYAPVRPQVAPAYHDHVATFSSKSLSAACDQ</sequence>
<organism evidence="1 2">
    <name type="scientific">Sphaerulina musiva (strain SO2202)</name>
    <name type="common">Poplar stem canker fungus</name>
    <name type="synonym">Septoria musiva</name>
    <dbReference type="NCBI Taxonomy" id="692275"/>
    <lineage>
        <taxon>Eukaryota</taxon>
        <taxon>Fungi</taxon>
        <taxon>Dikarya</taxon>
        <taxon>Ascomycota</taxon>
        <taxon>Pezizomycotina</taxon>
        <taxon>Dothideomycetes</taxon>
        <taxon>Dothideomycetidae</taxon>
        <taxon>Mycosphaerellales</taxon>
        <taxon>Mycosphaerellaceae</taxon>
        <taxon>Sphaerulina</taxon>
    </lineage>
</organism>
<keyword evidence="2" id="KW-1185">Reference proteome</keyword>
<dbReference type="AlphaFoldDB" id="M3C454"/>
<accession>M3C454</accession>
<dbReference type="Proteomes" id="UP000016931">
    <property type="component" value="Unassembled WGS sequence"/>
</dbReference>
<protein>
    <submittedName>
        <fullName evidence="1">Uncharacterized protein</fullName>
    </submittedName>
</protein>
<gene>
    <name evidence="1" type="ORF">SEPMUDRAFT_130808</name>
</gene>